<sequence length="1338" mass="151633">MGDYFPASHLLASDTMHNEREHKMLGRSMTFDEYAPMQNDFEVPMPLSPFKVPSSSTRHPSVLSMRPRVSHQGTIVGANVVPAKVSKETKVTCLEVFEGSEYLSDDGHGLETRGKIVLEVSGKADDLSASFISGITSTLNGESKRSEHGFTWIHLHATKHMSLDDFKACVLDPKVLEVVGADGHQYVDEVIGRLHTHEKKFSHGNFMEELAFRVKGKVPEGTDEVNKHSATFISFPYCETREADPSTDDFSPKHVPRTLLQTLYRSYSTKKIDSKPPSESVDFGNIPPVHVMQLWALIIKERILVTYSYQPFEKLLEASDLEKKPIPRQSVRFTVTYGDPPMDGNPICFHYPAEECRTWIELERNLMTSGAIQNPEELEDLVTTTCRTGSQPVDPRTWATILKNINTRPEPARFIDLRLQGRTSNVSQRTVEVVERGMVLPPLRTDRYEQPDGGRLGSIPHIHEPTSATRYTRFGDVEIIEEPLSSRGFRNSISNRSIYGQVITPRASGAAIHNAYAHQDPSEMLQPGLVPPKSSGHRPTSSASHQPPTDDRDIVNLPYPDIEPQPAISYEHAYQPISHHYQPQPHLPAPSHHRSSAPPSPMYQPGPMFTGARHVAPYTSYYNEPPSPSVPLPPPMPYERHATSRSRHRSATRTSRFNARPRSRTQSPSGFSEAAHPRIVEQPYGPNSDEFEPDQITRALSFSRLEDPDVEGTKIPLQPGEDKLQMPAMPCSYFDSDEFQPVRRDSDYEDTLDEESNPSEKEVSKSGKVQIEPYSEQPHLEANLESSVASISTASLQSSLDDRQLPPAVQAEIATKCATIFNKYVTSPKRNIPPVLCWTPWKHSKNIPDIDPTTKLSETGVVPAAILRVGSILSEAHLEISRLRVPYVQYKGAQDYSNEFTKPKSLGDFVKVLAEYQLETQEIEVNNRDLSTNDRTISLPDVELHFRKNVAKTIEGILELLAFFVPLDIDVPVLRSVWGILSQLAKVPFSTDNRDALKRLNASMVEFKEMAETIAYSVEDWERTYPLEFADDFPYHLSSHLRSAFNHIVLFLVCFLRKEGLLESKSSQDVQAQHKGVPGLIEGICKLALKKGRTQILLMKDAERVYSTPTLPLKAEQILSIVLEHIETTAVKQTTVAACFPFMDRYTQIILQLQLYMQQHPSRRLLQDINALDNELKILEKLTVRRFKLIQSWFKLRTINPLRFPTGYYRTERILEETRVSLSDIHELKHQMSQLRSQTVQLVDLITEDQEKAIFLFTFITVFFTPLTFVTSFFGMNTTDIRDMAHSQSTFWAAAIPVTVIIVAVSAVSVYKGTDIKKWWRRRRQRRERRTGKIWGQM</sequence>
<gene>
    <name evidence="7" type="ORF">BJ508DRAFT_417761</name>
</gene>
<feature type="compositionally biased region" description="Polar residues" evidence="5">
    <location>
        <begin position="537"/>
        <end position="547"/>
    </location>
</feature>
<keyword evidence="2 6" id="KW-0812">Transmembrane</keyword>
<evidence type="ECO:0000313" key="8">
    <source>
        <dbReference type="Proteomes" id="UP000275078"/>
    </source>
</evidence>
<evidence type="ECO:0000256" key="4">
    <source>
        <dbReference type="ARBA" id="ARBA00023136"/>
    </source>
</evidence>
<evidence type="ECO:0000256" key="1">
    <source>
        <dbReference type="ARBA" id="ARBA00004651"/>
    </source>
</evidence>
<feature type="transmembrane region" description="Helical" evidence="6">
    <location>
        <begin position="1254"/>
        <end position="1276"/>
    </location>
</feature>
<dbReference type="Proteomes" id="UP000275078">
    <property type="component" value="Unassembled WGS sequence"/>
</dbReference>
<accession>A0A3N4HQC7</accession>
<dbReference type="Pfam" id="PF01544">
    <property type="entry name" value="CorA"/>
    <property type="match status" value="1"/>
</dbReference>
<dbReference type="PANTHER" id="PTHR46494">
    <property type="entry name" value="CORA FAMILY METAL ION TRANSPORTER (EUROFUNG)"/>
    <property type="match status" value="1"/>
</dbReference>
<keyword evidence="4 6" id="KW-0472">Membrane</keyword>
<evidence type="ECO:0000256" key="2">
    <source>
        <dbReference type="ARBA" id="ARBA00022692"/>
    </source>
</evidence>
<dbReference type="STRING" id="1160509.A0A3N4HQC7"/>
<feature type="region of interest" description="Disordered" evidence="5">
    <location>
        <begin position="522"/>
        <end position="562"/>
    </location>
</feature>
<dbReference type="InterPro" id="IPR045863">
    <property type="entry name" value="CorA_TM1_TM2"/>
</dbReference>
<reference evidence="7 8" key="1">
    <citation type="journal article" date="2018" name="Nat. Ecol. Evol.">
        <title>Pezizomycetes genomes reveal the molecular basis of ectomycorrhizal truffle lifestyle.</title>
        <authorList>
            <person name="Murat C."/>
            <person name="Payen T."/>
            <person name="Noel B."/>
            <person name="Kuo A."/>
            <person name="Morin E."/>
            <person name="Chen J."/>
            <person name="Kohler A."/>
            <person name="Krizsan K."/>
            <person name="Balestrini R."/>
            <person name="Da Silva C."/>
            <person name="Montanini B."/>
            <person name="Hainaut M."/>
            <person name="Levati E."/>
            <person name="Barry K.W."/>
            <person name="Belfiori B."/>
            <person name="Cichocki N."/>
            <person name="Clum A."/>
            <person name="Dockter R.B."/>
            <person name="Fauchery L."/>
            <person name="Guy J."/>
            <person name="Iotti M."/>
            <person name="Le Tacon F."/>
            <person name="Lindquist E.A."/>
            <person name="Lipzen A."/>
            <person name="Malagnac F."/>
            <person name="Mello A."/>
            <person name="Molinier V."/>
            <person name="Miyauchi S."/>
            <person name="Poulain J."/>
            <person name="Riccioni C."/>
            <person name="Rubini A."/>
            <person name="Sitrit Y."/>
            <person name="Splivallo R."/>
            <person name="Traeger S."/>
            <person name="Wang M."/>
            <person name="Zifcakova L."/>
            <person name="Wipf D."/>
            <person name="Zambonelli A."/>
            <person name="Paolocci F."/>
            <person name="Nowrousian M."/>
            <person name="Ottonello S."/>
            <person name="Baldrian P."/>
            <person name="Spatafora J.W."/>
            <person name="Henrissat B."/>
            <person name="Nagy L.G."/>
            <person name="Aury J.M."/>
            <person name="Wincker P."/>
            <person name="Grigoriev I.V."/>
            <person name="Bonfante P."/>
            <person name="Martin F.M."/>
        </authorList>
    </citation>
    <scope>NUCLEOTIDE SEQUENCE [LARGE SCALE GENOMIC DNA]</scope>
    <source>
        <strain evidence="7 8">RN42</strain>
    </source>
</reference>
<keyword evidence="8" id="KW-1185">Reference proteome</keyword>
<protein>
    <recommendedName>
        <fullName evidence="9">Cora-domain-containing protein</fullName>
    </recommendedName>
</protein>
<feature type="compositionally biased region" description="Acidic residues" evidence="5">
    <location>
        <begin position="747"/>
        <end position="757"/>
    </location>
</feature>
<dbReference type="GO" id="GO:0015095">
    <property type="term" value="F:magnesium ion transmembrane transporter activity"/>
    <property type="evidence" value="ECO:0007669"/>
    <property type="project" value="TreeGrafter"/>
</dbReference>
<dbReference type="GO" id="GO:0015087">
    <property type="term" value="F:cobalt ion transmembrane transporter activity"/>
    <property type="evidence" value="ECO:0007669"/>
    <property type="project" value="TreeGrafter"/>
</dbReference>
<dbReference type="GO" id="GO:0000287">
    <property type="term" value="F:magnesium ion binding"/>
    <property type="evidence" value="ECO:0007669"/>
    <property type="project" value="TreeGrafter"/>
</dbReference>
<evidence type="ECO:0008006" key="9">
    <source>
        <dbReference type="Google" id="ProtNLM"/>
    </source>
</evidence>
<dbReference type="PANTHER" id="PTHR46494:SF1">
    <property type="entry name" value="CORA FAMILY METAL ION TRANSPORTER (EUROFUNG)"/>
    <property type="match status" value="1"/>
</dbReference>
<evidence type="ECO:0000256" key="6">
    <source>
        <dbReference type="SAM" id="Phobius"/>
    </source>
</evidence>
<dbReference type="SUPFAM" id="SSF144083">
    <property type="entry name" value="Magnesium transport protein CorA, transmembrane region"/>
    <property type="match status" value="1"/>
</dbReference>
<dbReference type="GO" id="GO:0050897">
    <property type="term" value="F:cobalt ion binding"/>
    <property type="evidence" value="ECO:0007669"/>
    <property type="project" value="TreeGrafter"/>
</dbReference>
<organism evidence="7 8">
    <name type="scientific">Ascobolus immersus RN42</name>
    <dbReference type="NCBI Taxonomy" id="1160509"/>
    <lineage>
        <taxon>Eukaryota</taxon>
        <taxon>Fungi</taxon>
        <taxon>Dikarya</taxon>
        <taxon>Ascomycota</taxon>
        <taxon>Pezizomycotina</taxon>
        <taxon>Pezizomycetes</taxon>
        <taxon>Pezizales</taxon>
        <taxon>Ascobolaceae</taxon>
        <taxon>Ascobolus</taxon>
    </lineage>
</organism>
<name>A0A3N4HQC7_ASCIM</name>
<evidence type="ECO:0000256" key="5">
    <source>
        <dbReference type="SAM" id="MobiDB-lite"/>
    </source>
</evidence>
<feature type="region of interest" description="Disordered" evidence="5">
    <location>
        <begin position="624"/>
        <end position="769"/>
    </location>
</feature>
<comment type="subcellular location">
    <subcellularLocation>
        <location evidence="1">Cell membrane</location>
        <topology evidence="1">Multi-pass membrane protein</topology>
    </subcellularLocation>
</comment>
<feature type="transmembrane region" description="Helical" evidence="6">
    <location>
        <begin position="1291"/>
        <end position="1314"/>
    </location>
</feature>
<keyword evidence="3 6" id="KW-1133">Transmembrane helix</keyword>
<proteinExistence type="predicted"/>
<dbReference type="OrthoDB" id="5286874at2759"/>
<evidence type="ECO:0000313" key="7">
    <source>
        <dbReference type="EMBL" id="RPA76035.1"/>
    </source>
</evidence>
<dbReference type="EMBL" id="ML119752">
    <property type="protein sequence ID" value="RPA76035.1"/>
    <property type="molecule type" value="Genomic_DNA"/>
</dbReference>
<feature type="compositionally biased region" description="Pro residues" evidence="5">
    <location>
        <begin position="625"/>
        <end position="637"/>
    </location>
</feature>
<dbReference type="Gene3D" id="1.20.58.340">
    <property type="entry name" value="Magnesium transport protein CorA, transmembrane region"/>
    <property type="match status" value="1"/>
</dbReference>
<dbReference type="GO" id="GO:0005886">
    <property type="term" value="C:plasma membrane"/>
    <property type="evidence" value="ECO:0007669"/>
    <property type="project" value="UniProtKB-SubCell"/>
</dbReference>
<feature type="region of interest" description="Disordered" evidence="5">
    <location>
        <begin position="580"/>
        <end position="609"/>
    </location>
</feature>
<evidence type="ECO:0000256" key="3">
    <source>
        <dbReference type="ARBA" id="ARBA00022989"/>
    </source>
</evidence>
<dbReference type="InterPro" id="IPR002523">
    <property type="entry name" value="MgTranspt_CorA/ZnTranspt_ZntB"/>
</dbReference>